<dbReference type="InterPro" id="IPR009758">
    <property type="entry name" value="DUF1326"/>
</dbReference>
<evidence type="ECO:0000313" key="1">
    <source>
        <dbReference type="EMBL" id="MBJ7603060.1"/>
    </source>
</evidence>
<dbReference type="EMBL" id="JAEKNQ010000030">
    <property type="protein sequence ID" value="MBJ7603060.1"/>
    <property type="molecule type" value="Genomic_DNA"/>
</dbReference>
<dbReference type="RefSeq" id="WP_338178407.1">
    <property type="nucleotide sequence ID" value="NZ_JAEKNQ010000030.1"/>
</dbReference>
<comment type="caution">
    <text evidence="1">The sequence shown here is derived from an EMBL/GenBank/DDBJ whole genome shotgun (WGS) entry which is preliminary data.</text>
</comment>
<accession>A0A934KJ79</accession>
<gene>
    <name evidence="1" type="ORF">JF888_07715</name>
</gene>
<reference evidence="1 2" key="1">
    <citation type="submission" date="2020-10" db="EMBL/GenBank/DDBJ databases">
        <title>Ca. Dormibacterota MAGs.</title>
        <authorList>
            <person name="Montgomery K."/>
        </authorList>
    </citation>
    <scope>NUCLEOTIDE SEQUENCE [LARGE SCALE GENOMIC DNA]</scope>
    <source>
        <strain evidence="1">SC8811_S16_3</strain>
    </source>
</reference>
<protein>
    <submittedName>
        <fullName evidence="1">DUF1326 domain-containing protein</fullName>
    </submittedName>
</protein>
<sequence length="210" mass="23065">MDWRLTGRYLEACNCEAICPCRRVGGRDGGRAQFQLCQFALAWTVDTGHFGELDMGGLRAVMAGYWDEEEPGVPWRVRLYVDARADAPRQAALADVLLGRAGGTPARNYTAAIKEVYGVRPARIEVIHERGRQGIRVDDAVTVAARAPFMSEATVSCGIPGHDHPGEELVHETLEVDDDPLTFEFRGRCGFAASFDYTSESSHLRQGAAH</sequence>
<dbReference type="Pfam" id="PF07040">
    <property type="entry name" value="DUF1326"/>
    <property type="match status" value="1"/>
</dbReference>
<dbReference type="AlphaFoldDB" id="A0A934KJ79"/>
<evidence type="ECO:0000313" key="2">
    <source>
        <dbReference type="Proteomes" id="UP000620075"/>
    </source>
</evidence>
<organism evidence="1 2">
    <name type="scientific">Candidatus Dormiibacter inghamiae</name>
    <dbReference type="NCBI Taxonomy" id="3127013"/>
    <lineage>
        <taxon>Bacteria</taxon>
        <taxon>Bacillati</taxon>
        <taxon>Candidatus Dormiibacterota</taxon>
        <taxon>Candidatus Dormibacteria</taxon>
        <taxon>Candidatus Dormibacterales</taxon>
        <taxon>Candidatus Dormibacteraceae</taxon>
        <taxon>Candidatus Dormiibacter</taxon>
    </lineage>
</organism>
<name>A0A934KJ79_9BACT</name>
<proteinExistence type="predicted"/>
<dbReference type="Proteomes" id="UP000620075">
    <property type="component" value="Unassembled WGS sequence"/>
</dbReference>